<dbReference type="RefSeq" id="WP_243067923.1">
    <property type="nucleotide sequence ID" value="NZ_JAIVFK010000045.1"/>
</dbReference>
<dbReference type="PANTHER" id="PTHR33221:SF4">
    <property type="entry name" value="HTH-TYPE TRANSCRIPTIONAL REPRESSOR NSRR"/>
    <property type="match status" value="1"/>
</dbReference>
<dbReference type="Gene3D" id="1.10.10.10">
    <property type="entry name" value="Winged helix-like DNA-binding domain superfamily/Winged helix DNA-binding domain"/>
    <property type="match status" value="1"/>
</dbReference>
<keyword evidence="1" id="KW-0238">DNA-binding</keyword>
<dbReference type="EMBL" id="JAIVFP010000001">
    <property type="protein sequence ID" value="MCI4684008.1"/>
    <property type="molecule type" value="Genomic_DNA"/>
</dbReference>
<dbReference type="NCBIfam" id="TIGR00738">
    <property type="entry name" value="rrf2_super"/>
    <property type="match status" value="1"/>
</dbReference>
<dbReference type="PANTHER" id="PTHR33221">
    <property type="entry name" value="WINGED HELIX-TURN-HELIX TRANSCRIPTIONAL REGULATOR, RRF2 FAMILY"/>
    <property type="match status" value="1"/>
</dbReference>
<dbReference type="InterPro" id="IPR036390">
    <property type="entry name" value="WH_DNA-bd_sf"/>
</dbReference>
<comment type="caution">
    <text evidence="2">The sequence shown here is derived from an EMBL/GenBank/DDBJ whole genome shotgun (WGS) entry which is preliminary data.</text>
</comment>
<reference evidence="2" key="1">
    <citation type="journal article" date="2022" name="ISME J.">
        <title>Identification of active gaseous-alkane degraders at natural gas seeps.</title>
        <authorList>
            <person name="Farhan Ul Haque M."/>
            <person name="Hernandez M."/>
            <person name="Crombie A.T."/>
            <person name="Murrell J.C."/>
        </authorList>
    </citation>
    <scope>NUCLEOTIDE SEQUENCE</scope>
    <source>
        <strain evidence="2">PC2</strain>
    </source>
</reference>
<organism evidence="2 3">
    <name type="scientific">Candidatus Rhodoblastus alkanivorans</name>
    <dbReference type="NCBI Taxonomy" id="2954117"/>
    <lineage>
        <taxon>Bacteria</taxon>
        <taxon>Pseudomonadati</taxon>
        <taxon>Pseudomonadota</taxon>
        <taxon>Alphaproteobacteria</taxon>
        <taxon>Hyphomicrobiales</taxon>
        <taxon>Rhodoblastaceae</taxon>
        <taxon>Rhodoblastus</taxon>
    </lineage>
</organism>
<dbReference type="Pfam" id="PF02082">
    <property type="entry name" value="Rrf2"/>
    <property type="match status" value="1"/>
</dbReference>
<protein>
    <submittedName>
        <fullName evidence="2">Rrf2 family transcriptional regulator</fullName>
    </submittedName>
</protein>
<dbReference type="SUPFAM" id="SSF46785">
    <property type="entry name" value="Winged helix' DNA-binding domain"/>
    <property type="match status" value="1"/>
</dbReference>
<dbReference type="InterPro" id="IPR036388">
    <property type="entry name" value="WH-like_DNA-bd_sf"/>
</dbReference>
<keyword evidence="3" id="KW-1185">Reference proteome</keyword>
<dbReference type="PROSITE" id="PS51197">
    <property type="entry name" value="HTH_RRF2_2"/>
    <property type="match status" value="1"/>
</dbReference>
<evidence type="ECO:0000313" key="3">
    <source>
        <dbReference type="Proteomes" id="UP001139104"/>
    </source>
</evidence>
<gene>
    <name evidence="2" type="ORF">K2U94_14785</name>
</gene>
<evidence type="ECO:0000313" key="2">
    <source>
        <dbReference type="EMBL" id="MCI4684008.1"/>
    </source>
</evidence>
<dbReference type="InterPro" id="IPR000944">
    <property type="entry name" value="Tscrpt_reg_Rrf2"/>
</dbReference>
<sequence length="158" mass="17729">MRLTSYTNYALRILMIATMRRGELVTVQEVAETFGVSKAHLVKCVHRLGLWGYLENVRGRKGGFRLAKRAEDITVGEIVRKTEDDLNLVECFDAVTNTCPLIGLCRLGKTFKRACNAFLEVLDSTTIADISANRAEVLETLSPTWADPKQDSRLRPRA</sequence>
<evidence type="ECO:0000256" key="1">
    <source>
        <dbReference type="ARBA" id="ARBA00023125"/>
    </source>
</evidence>
<accession>A0ABS9Z8M8</accession>
<name>A0ABS9Z8M8_9HYPH</name>
<dbReference type="Proteomes" id="UP001139104">
    <property type="component" value="Unassembled WGS sequence"/>
</dbReference>
<proteinExistence type="predicted"/>